<organism evidence="4">
    <name type="scientific">Schistocephalus solidus</name>
    <name type="common">Tapeworm</name>
    <dbReference type="NCBI Taxonomy" id="70667"/>
    <lineage>
        <taxon>Eukaryota</taxon>
        <taxon>Metazoa</taxon>
        <taxon>Spiralia</taxon>
        <taxon>Lophotrochozoa</taxon>
        <taxon>Platyhelminthes</taxon>
        <taxon>Cestoda</taxon>
        <taxon>Eucestoda</taxon>
        <taxon>Diphyllobothriidea</taxon>
        <taxon>Diphyllobothriidae</taxon>
        <taxon>Schistocephalus</taxon>
    </lineage>
</organism>
<feature type="compositionally biased region" description="Polar residues" evidence="1">
    <location>
        <begin position="1"/>
        <end position="11"/>
    </location>
</feature>
<reference evidence="4" key="1">
    <citation type="submission" date="2016-06" db="UniProtKB">
        <authorList>
            <consortium name="WormBaseParasite"/>
        </authorList>
    </citation>
    <scope>IDENTIFICATION</scope>
</reference>
<dbReference type="OrthoDB" id="5970161at2759"/>
<evidence type="ECO:0000313" key="3">
    <source>
        <dbReference type="Proteomes" id="UP000275846"/>
    </source>
</evidence>
<evidence type="ECO:0000313" key="4">
    <source>
        <dbReference type="WBParaSite" id="SSLN_0001888401-mRNA-1"/>
    </source>
</evidence>
<dbReference type="EMBL" id="UYSU01043892">
    <property type="protein sequence ID" value="VDM04587.1"/>
    <property type="molecule type" value="Genomic_DNA"/>
</dbReference>
<evidence type="ECO:0000313" key="2">
    <source>
        <dbReference type="EMBL" id="VDM04587.1"/>
    </source>
</evidence>
<feature type="region of interest" description="Disordered" evidence="1">
    <location>
        <begin position="1"/>
        <end position="26"/>
    </location>
</feature>
<dbReference type="WBParaSite" id="SSLN_0001888401-mRNA-1">
    <property type="protein sequence ID" value="SSLN_0001888401-mRNA-1"/>
    <property type="gene ID" value="SSLN_0001888401"/>
</dbReference>
<reference evidence="2 3" key="2">
    <citation type="submission" date="2018-11" db="EMBL/GenBank/DDBJ databases">
        <authorList>
            <consortium name="Pathogen Informatics"/>
        </authorList>
    </citation>
    <scope>NUCLEOTIDE SEQUENCE [LARGE SCALE GENOMIC DNA]</scope>
    <source>
        <strain evidence="2 3">NST_G2</strain>
    </source>
</reference>
<protein>
    <submittedName>
        <fullName evidence="2 4">Uncharacterized protein</fullName>
    </submittedName>
</protein>
<feature type="compositionally biased region" description="Basic residues" evidence="1">
    <location>
        <begin position="177"/>
        <end position="188"/>
    </location>
</feature>
<evidence type="ECO:0000256" key="1">
    <source>
        <dbReference type="SAM" id="MobiDB-lite"/>
    </source>
</evidence>
<proteinExistence type="predicted"/>
<dbReference type="AlphaFoldDB" id="A0A183TP03"/>
<accession>A0A183TP03</accession>
<sequence length="242" mass="26204">MSSLFEESANQCHEKQSTPGLTPVPSPGLIAYLDTSRRVFRTANTRRSRSTSSCASPATSQTSDRVPAFTVRHAPLGVYRVSSTTSILLHEYVADVGVIVVKPVLVLTACASEDFEGRGLDDISQLTPSLQSEPQLGDDEAVICPTIGIADRLGYQHVLSFSPPDENIVQQMPAPRPRVHPRGLHPRRKLEEGVGQQETVFRTRAQKKEAVIVTSTETVGTQHSLPGSVVRPDAGIEVTKGK</sequence>
<name>A0A183TP03_SCHSO</name>
<gene>
    <name evidence="2" type="ORF">SSLN_LOCUS18201</name>
</gene>
<feature type="region of interest" description="Disordered" evidence="1">
    <location>
        <begin position="172"/>
        <end position="195"/>
    </location>
</feature>
<dbReference type="Proteomes" id="UP000275846">
    <property type="component" value="Unassembled WGS sequence"/>
</dbReference>
<keyword evidence="3" id="KW-1185">Reference proteome</keyword>